<accession>A0AAC8X2B3</accession>
<dbReference type="SUPFAM" id="SSF64438">
    <property type="entry name" value="CNF1/YfiH-like putative cysteine hydrolases"/>
    <property type="match status" value="1"/>
</dbReference>
<dbReference type="Pfam" id="PF02578">
    <property type="entry name" value="Cu-oxidase_4"/>
    <property type="match status" value="1"/>
</dbReference>
<reference evidence="13 14" key="1">
    <citation type="journal article" date="2016" name="Genome Announc.">
        <title>Complete Genome Sequences of Aerococcus christensenii CCUG 28831T, Aerococcus sanguinicola CCUG 43001T, Aerococcus urinae CCUG 36881T, Aerococcus urinaeequi CCUG 28094T, Aerococcus urinaehominis CCUG 42038 BT, and Aerococcus viridans CCUG 4311T.</title>
        <authorList>
            <person name="Carkaci D."/>
            <person name="Dargis R."/>
            <person name="Nielsen X.C."/>
            <person name="Skovgaard O."/>
            <person name="Fuursted K."/>
            <person name="Christensen J.J."/>
        </authorList>
    </citation>
    <scope>NUCLEOTIDE SEQUENCE [LARGE SCALE GENOMIC DNA]</scope>
    <source>
        <strain evidence="13 14">CCUG28094</strain>
    </source>
</reference>
<dbReference type="GO" id="GO:0017061">
    <property type="term" value="F:S-methyl-5-thioadenosine phosphorylase activity"/>
    <property type="evidence" value="ECO:0007669"/>
    <property type="project" value="UniProtKB-EC"/>
</dbReference>
<keyword evidence="5" id="KW-0808">Transferase</keyword>
<comment type="similarity">
    <text evidence="4 12">Belongs to the purine nucleoside phosphorylase YfiH/LACC1 family.</text>
</comment>
<organism evidence="13 14">
    <name type="scientific">Aerococcus urinaeequi</name>
    <dbReference type="NCBI Taxonomy" id="51665"/>
    <lineage>
        <taxon>Bacteria</taxon>
        <taxon>Bacillati</taxon>
        <taxon>Bacillota</taxon>
        <taxon>Bacilli</taxon>
        <taxon>Lactobacillales</taxon>
        <taxon>Aerococcaceae</taxon>
        <taxon>Aerococcus</taxon>
    </lineage>
</organism>
<evidence type="ECO:0000313" key="14">
    <source>
        <dbReference type="Proteomes" id="UP000067698"/>
    </source>
</evidence>
<evidence type="ECO:0000256" key="1">
    <source>
        <dbReference type="ARBA" id="ARBA00000553"/>
    </source>
</evidence>
<evidence type="ECO:0000256" key="11">
    <source>
        <dbReference type="ARBA" id="ARBA00049893"/>
    </source>
</evidence>
<keyword evidence="8" id="KW-0862">Zinc</keyword>
<dbReference type="InterPro" id="IPR011324">
    <property type="entry name" value="Cytotoxic_necrot_fac-like_cat"/>
</dbReference>
<evidence type="ECO:0000256" key="7">
    <source>
        <dbReference type="ARBA" id="ARBA00022801"/>
    </source>
</evidence>
<dbReference type="Gene3D" id="3.60.140.10">
    <property type="entry name" value="CNF1/YfiH-like putative cysteine hydrolases"/>
    <property type="match status" value="1"/>
</dbReference>
<evidence type="ECO:0000256" key="3">
    <source>
        <dbReference type="ARBA" id="ARBA00003215"/>
    </source>
</evidence>
<evidence type="ECO:0000256" key="9">
    <source>
        <dbReference type="ARBA" id="ARBA00047989"/>
    </source>
</evidence>
<dbReference type="PANTHER" id="PTHR30616">
    <property type="entry name" value="UNCHARACTERIZED PROTEIN YFIH"/>
    <property type="match status" value="1"/>
</dbReference>
<sequence>MILMTVQFYETPENITAGTSLKDPNQALDGNLALHTGEDATLVNANRQALAEALQVGADQFVFANQTHSKKAYQVKADDQGRGTKTTDDAIDDVDALFTYEPNIVIGVFTADCVPVLFYDEDTGLIGAIHSGWKGTVQDVVSATFAKIKRKHPDIYMGNMKAILGPSIAQESFEVDQDVADQFKALSYADDYIRWDDRRQKYLVDNQATVAEQLKRVGILADNIRLSDQDTLAMVDGFSYRLDKTPGRHFNFITRKG</sequence>
<comment type="catalytic activity">
    <reaction evidence="11">
        <text>S-methyl-5'-thioadenosine + phosphate = 5-(methylsulfanyl)-alpha-D-ribose 1-phosphate + adenine</text>
        <dbReference type="Rhea" id="RHEA:11852"/>
        <dbReference type="ChEBI" id="CHEBI:16708"/>
        <dbReference type="ChEBI" id="CHEBI:17509"/>
        <dbReference type="ChEBI" id="CHEBI:43474"/>
        <dbReference type="ChEBI" id="CHEBI:58533"/>
        <dbReference type="EC" id="2.4.2.28"/>
    </reaction>
    <physiologicalReaction direction="left-to-right" evidence="11">
        <dbReference type="Rhea" id="RHEA:11853"/>
    </physiologicalReaction>
</comment>
<keyword evidence="6" id="KW-0479">Metal-binding</keyword>
<dbReference type="GO" id="GO:0005507">
    <property type="term" value="F:copper ion binding"/>
    <property type="evidence" value="ECO:0007669"/>
    <property type="project" value="TreeGrafter"/>
</dbReference>
<name>A0AAC8X2B3_9LACT</name>
<dbReference type="GO" id="GO:0016787">
    <property type="term" value="F:hydrolase activity"/>
    <property type="evidence" value="ECO:0007669"/>
    <property type="project" value="UniProtKB-KW"/>
</dbReference>
<comment type="catalytic activity">
    <reaction evidence="9">
        <text>adenosine + H2O + H(+) = inosine + NH4(+)</text>
        <dbReference type="Rhea" id="RHEA:24408"/>
        <dbReference type="ChEBI" id="CHEBI:15377"/>
        <dbReference type="ChEBI" id="CHEBI:15378"/>
        <dbReference type="ChEBI" id="CHEBI:16335"/>
        <dbReference type="ChEBI" id="CHEBI:17596"/>
        <dbReference type="ChEBI" id="CHEBI:28938"/>
        <dbReference type="EC" id="3.5.4.4"/>
    </reaction>
    <physiologicalReaction direction="left-to-right" evidence="9">
        <dbReference type="Rhea" id="RHEA:24409"/>
    </physiologicalReaction>
</comment>
<evidence type="ECO:0000256" key="10">
    <source>
        <dbReference type="ARBA" id="ARBA00048968"/>
    </source>
</evidence>
<dbReference type="InterPro" id="IPR038371">
    <property type="entry name" value="Cu_polyphenol_OxRdtase_sf"/>
</dbReference>
<comment type="catalytic activity">
    <reaction evidence="10">
        <text>adenosine + phosphate = alpha-D-ribose 1-phosphate + adenine</text>
        <dbReference type="Rhea" id="RHEA:27642"/>
        <dbReference type="ChEBI" id="CHEBI:16335"/>
        <dbReference type="ChEBI" id="CHEBI:16708"/>
        <dbReference type="ChEBI" id="CHEBI:43474"/>
        <dbReference type="ChEBI" id="CHEBI:57720"/>
        <dbReference type="EC" id="2.4.2.1"/>
    </reaction>
    <physiologicalReaction direction="left-to-right" evidence="10">
        <dbReference type="Rhea" id="RHEA:27643"/>
    </physiologicalReaction>
</comment>
<evidence type="ECO:0000256" key="8">
    <source>
        <dbReference type="ARBA" id="ARBA00022833"/>
    </source>
</evidence>
<gene>
    <name evidence="13" type="ORF">AWM74_04895</name>
</gene>
<protein>
    <recommendedName>
        <fullName evidence="12">Purine nucleoside phosphorylase</fullName>
    </recommendedName>
</protein>
<dbReference type="AlphaFoldDB" id="A0AAC8X2B3"/>
<comment type="cofactor">
    <cofactor evidence="2">
        <name>Zn(2+)</name>
        <dbReference type="ChEBI" id="CHEBI:29105"/>
    </cofactor>
</comment>
<evidence type="ECO:0000256" key="4">
    <source>
        <dbReference type="ARBA" id="ARBA00007353"/>
    </source>
</evidence>
<dbReference type="PANTHER" id="PTHR30616:SF2">
    <property type="entry name" value="PURINE NUCLEOSIDE PHOSPHORYLASE LACC1"/>
    <property type="match status" value="1"/>
</dbReference>
<evidence type="ECO:0000256" key="12">
    <source>
        <dbReference type="RuleBase" id="RU361274"/>
    </source>
</evidence>
<dbReference type="InterPro" id="IPR003730">
    <property type="entry name" value="Cu_polyphenol_OxRdtase"/>
</dbReference>
<proteinExistence type="inferred from homology"/>
<evidence type="ECO:0000256" key="6">
    <source>
        <dbReference type="ARBA" id="ARBA00022723"/>
    </source>
</evidence>
<dbReference type="NCBIfam" id="TIGR00726">
    <property type="entry name" value="peptidoglycan editing factor PgeF"/>
    <property type="match status" value="1"/>
</dbReference>
<keyword evidence="7" id="KW-0378">Hydrolase</keyword>
<evidence type="ECO:0000256" key="2">
    <source>
        <dbReference type="ARBA" id="ARBA00001947"/>
    </source>
</evidence>
<dbReference type="CDD" id="cd16833">
    <property type="entry name" value="YfiH"/>
    <property type="match status" value="1"/>
</dbReference>
<dbReference type="Proteomes" id="UP000067698">
    <property type="component" value="Chromosome"/>
</dbReference>
<comment type="function">
    <text evidence="3">Purine nucleoside enzyme that catalyzes the phosphorolysis of adenosine and inosine nucleosides, yielding D-ribose 1-phosphate and the respective free bases, adenine and hypoxanthine. Also catalyzes the phosphorolysis of S-methyl-5'-thioadenosine into adenine and S-methyl-5-thio-alpha-D-ribose 1-phosphate. Also has adenosine deaminase activity.</text>
</comment>
<evidence type="ECO:0000313" key="13">
    <source>
        <dbReference type="EMBL" id="AMB98439.1"/>
    </source>
</evidence>
<reference evidence="14" key="2">
    <citation type="submission" date="2016-01" db="EMBL/GenBank/DDBJ databases">
        <title>Six Aerococcus type strain genome sequencing and assembly using PacBio and Illumina Hiseq.</title>
        <authorList>
            <person name="Carkaci D."/>
            <person name="Dargis R."/>
            <person name="Nielsen X.C."/>
            <person name="Skovgaard O."/>
            <person name="Fuursted K."/>
            <person name="Christensen J.J."/>
        </authorList>
    </citation>
    <scope>NUCLEOTIDE SEQUENCE [LARGE SCALE GENOMIC DNA]</scope>
    <source>
        <strain evidence="14">CCUG28094</strain>
    </source>
</reference>
<comment type="catalytic activity">
    <reaction evidence="1">
        <text>inosine + phosphate = alpha-D-ribose 1-phosphate + hypoxanthine</text>
        <dbReference type="Rhea" id="RHEA:27646"/>
        <dbReference type="ChEBI" id="CHEBI:17368"/>
        <dbReference type="ChEBI" id="CHEBI:17596"/>
        <dbReference type="ChEBI" id="CHEBI:43474"/>
        <dbReference type="ChEBI" id="CHEBI:57720"/>
        <dbReference type="EC" id="2.4.2.1"/>
    </reaction>
    <physiologicalReaction direction="left-to-right" evidence="1">
        <dbReference type="Rhea" id="RHEA:27647"/>
    </physiologicalReaction>
</comment>
<evidence type="ECO:0000256" key="5">
    <source>
        <dbReference type="ARBA" id="ARBA00022679"/>
    </source>
</evidence>
<dbReference type="EMBL" id="CP014162">
    <property type="protein sequence ID" value="AMB98439.1"/>
    <property type="molecule type" value="Genomic_DNA"/>
</dbReference>